<evidence type="ECO:0000313" key="1">
    <source>
        <dbReference type="EMBL" id="CAA9296499.1"/>
    </source>
</evidence>
<reference evidence="1" key="1">
    <citation type="submission" date="2020-02" db="EMBL/GenBank/DDBJ databases">
        <authorList>
            <person name="Meier V. D."/>
        </authorList>
    </citation>
    <scope>NUCLEOTIDE SEQUENCE</scope>
    <source>
        <strain evidence="1">AVDCRST_MAG63</strain>
    </source>
</reference>
<dbReference type="PANTHER" id="PTHR34389:SF2">
    <property type="entry name" value="L-RHAMNOSE MUTAROTASE"/>
    <property type="match status" value="1"/>
</dbReference>
<dbReference type="Pfam" id="PF05336">
    <property type="entry name" value="rhaM"/>
    <property type="match status" value="1"/>
</dbReference>
<name>A0A6J4K6S2_9BACT</name>
<dbReference type="SUPFAM" id="SSF54909">
    <property type="entry name" value="Dimeric alpha+beta barrel"/>
    <property type="match status" value="1"/>
</dbReference>
<accession>A0A6J4K6S2</accession>
<sequence>MQRVGLLLKVRPERLEEYKRLHDPIWPELAAELAAAGIRNYSLWLHPDGTEFGYLECDDWEAACEYLAGSEVHTRWQEMMQNYLETPTDTGQGGQPVRLLERVFLLP</sequence>
<dbReference type="GO" id="GO:0019301">
    <property type="term" value="P:rhamnose catabolic process"/>
    <property type="evidence" value="ECO:0007669"/>
    <property type="project" value="TreeGrafter"/>
</dbReference>
<gene>
    <name evidence="1" type="ORF">AVDCRST_MAG63-4830</name>
</gene>
<dbReference type="InterPro" id="IPR008000">
    <property type="entry name" value="Rham/fucose_mutarotase"/>
</dbReference>
<dbReference type="PANTHER" id="PTHR34389">
    <property type="entry name" value="L-RHAMNOSE MUTAROTASE"/>
    <property type="match status" value="1"/>
</dbReference>
<dbReference type="AlphaFoldDB" id="A0A6J4K6S2"/>
<protein>
    <submittedName>
        <fullName evidence="1">L-rhamnose mutarotase</fullName>
    </submittedName>
</protein>
<dbReference type="Gene3D" id="3.30.70.100">
    <property type="match status" value="1"/>
</dbReference>
<organism evidence="1">
    <name type="scientific">uncultured Armatimonadetes bacterium</name>
    <dbReference type="NCBI Taxonomy" id="157466"/>
    <lineage>
        <taxon>Bacteria</taxon>
        <taxon>Bacillati</taxon>
        <taxon>Armatimonadota</taxon>
        <taxon>environmental samples</taxon>
    </lineage>
</organism>
<dbReference type="GO" id="GO:0016857">
    <property type="term" value="F:racemase and epimerase activity, acting on carbohydrates and derivatives"/>
    <property type="evidence" value="ECO:0007669"/>
    <property type="project" value="InterPro"/>
</dbReference>
<dbReference type="EMBL" id="CADCTO010000676">
    <property type="protein sequence ID" value="CAA9296499.1"/>
    <property type="molecule type" value="Genomic_DNA"/>
</dbReference>
<proteinExistence type="predicted"/>
<dbReference type="InterPro" id="IPR011008">
    <property type="entry name" value="Dimeric_a/b-barrel"/>
</dbReference>